<keyword evidence="2" id="KW-0820">tRNA-binding</keyword>
<dbReference type="NCBIfam" id="TIGR00256">
    <property type="entry name" value="D-aminoacyl-tRNA deacylase"/>
    <property type="match status" value="1"/>
</dbReference>
<comment type="similarity">
    <text evidence="1 2">Belongs to the DTD family.</text>
</comment>
<comment type="domain">
    <text evidence="2">A Gly-cisPro motif from one monomer fits into the active site of the other monomer to allow specific chiral rejection of L-amino acids.</text>
</comment>
<dbReference type="PANTHER" id="PTHR10472">
    <property type="entry name" value="D-TYROSYL-TRNA TYR DEACYLASE"/>
    <property type="match status" value="1"/>
</dbReference>
<comment type="catalytic activity">
    <reaction evidence="2">
        <text>a D-aminoacyl-tRNA + H2O = a tRNA + a D-alpha-amino acid + H(+)</text>
        <dbReference type="Rhea" id="RHEA:13953"/>
        <dbReference type="Rhea" id="RHEA-COMP:10123"/>
        <dbReference type="Rhea" id="RHEA-COMP:10124"/>
        <dbReference type="ChEBI" id="CHEBI:15377"/>
        <dbReference type="ChEBI" id="CHEBI:15378"/>
        <dbReference type="ChEBI" id="CHEBI:59871"/>
        <dbReference type="ChEBI" id="CHEBI:78442"/>
        <dbReference type="ChEBI" id="CHEBI:79333"/>
        <dbReference type="EC" id="3.1.1.96"/>
    </reaction>
</comment>
<protein>
    <recommendedName>
        <fullName evidence="2">D-aminoacyl-tRNA deacylase</fullName>
        <shortName evidence="2">DTD</shortName>
        <ecNumber evidence="2">3.1.1.96</ecNumber>
    </recommendedName>
    <alternativeName>
        <fullName evidence="2">Gly-tRNA(Ala) deacylase</fullName>
        <ecNumber evidence="2">3.1.1.-</ecNumber>
    </alternativeName>
</protein>
<feature type="short sequence motif" description="Gly-cisPro motif, important for rejection of L-amino acids" evidence="2">
    <location>
        <begin position="139"/>
        <end position="140"/>
    </location>
</feature>
<dbReference type="HAMAP" id="MF_00518">
    <property type="entry name" value="Deacylase_Dtd"/>
    <property type="match status" value="1"/>
</dbReference>
<keyword evidence="4" id="KW-1185">Reference proteome</keyword>
<dbReference type="GO" id="GO:0005737">
    <property type="term" value="C:cytoplasm"/>
    <property type="evidence" value="ECO:0007669"/>
    <property type="project" value="UniProtKB-SubCell"/>
</dbReference>
<keyword evidence="2" id="KW-0694">RNA-binding</keyword>
<comment type="function">
    <text evidence="2">An aminoacyl-tRNA editing enzyme that deacylates mischarged D-aminoacyl-tRNAs. Also deacylates mischarged glycyl-tRNA(Ala), protecting cells against glycine mischarging by AlaRS. Acts via tRNA-based rather than protein-based catalysis; rejects L-amino acids rather than detecting D-amino acids in the active site. By recycling D-aminoacyl-tRNA to D-amino acids and free tRNA molecules, this enzyme counteracts the toxicity associated with the formation of D-aminoacyl-tRNA entities in vivo and helps enforce protein L-homochirality.</text>
</comment>
<comment type="subunit">
    <text evidence="2">Homodimer.</text>
</comment>
<dbReference type="PANTHER" id="PTHR10472:SF5">
    <property type="entry name" value="D-AMINOACYL-TRNA DEACYLASE 1"/>
    <property type="match status" value="1"/>
</dbReference>
<keyword evidence="2 3" id="KW-0378">Hydrolase</keyword>
<dbReference type="InterPro" id="IPR023509">
    <property type="entry name" value="DTD-like_sf"/>
</dbReference>
<evidence type="ECO:0000256" key="1">
    <source>
        <dbReference type="ARBA" id="ARBA00009673"/>
    </source>
</evidence>
<dbReference type="GO" id="GO:0019478">
    <property type="term" value="P:D-amino acid catabolic process"/>
    <property type="evidence" value="ECO:0007669"/>
    <property type="project" value="UniProtKB-UniRule"/>
</dbReference>
<keyword evidence="2" id="KW-0963">Cytoplasm</keyword>
<dbReference type="EC" id="3.1.1.96" evidence="2"/>
<dbReference type="GO" id="GO:0106026">
    <property type="term" value="F:Gly-tRNA(Ala) deacylase activity"/>
    <property type="evidence" value="ECO:0007669"/>
    <property type="project" value="UniProtKB-UniRule"/>
</dbReference>
<name>A0A934REK1_9BACT</name>
<dbReference type="RefSeq" id="WP_200278567.1">
    <property type="nucleotide sequence ID" value="NZ_JAENII010000005.1"/>
</dbReference>
<reference evidence="3" key="1">
    <citation type="submission" date="2021-01" db="EMBL/GenBank/DDBJ databases">
        <title>Modified the classification status of verrucomicrobia.</title>
        <authorList>
            <person name="Feng X."/>
        </authorList>
    </citation>
    <scope>NUCLEOTIDE SEQUENCE</scope>
    <source>
        <strain evidence="3">KCTC 22201</strain>
    </source>
</reference>
<dbReference type="GO" id="GO:0000049">
    <property type="term" value="F:tRNA binding"/>
    <property type="evidence" value="ECO:0007669"/>
    <property type="project" value="UniProtKB-UniRule"/>
</dbReference>
<accession>A0A934REK1</accession>
<dbReference type="Pfam" id="PF02580">
    <property type="entry name" value="Tyr_Deacylase"/>
    <property type="match status" value="1"/>
</dbReference>
<comment type="catalytic activity">
    <reaction evidence="2">
        <text>glycyl-tRNA(Ala) + H2O = tRNA(Ala) + glycine + H(+)</text>
        <dbReference type="Rhea" id="RHEA:53744"/>
        <dbReference type="Rhea" id="RHEA-COMP:9657"/>
        <dbReference type="Rhea" id="RHEA-COMP:13640"/>
        <dbReference type="ChEBI" id="CHEBI:15377"/>
        <dbReference type="ChEBI" id="CHEBI:15378"/>
        <dbReference type="ChEBI" id="CHEBI:57305"/>
        <dbReference type="ChEBI" id="CHEBI:78442"/>
        <dbReference type="ChEBI" id="CHEBI:78522"/>
    </reaction>
</comment>
<gene>
    <name evidence="2" type="primary">dtd</name>
    <name evidence="3" type="ORF">JIN81_08820</name>
</gene>
<evidence type="ECO:0000313" key="4">
    <source>
        <dbReference type="Proteomes" id="UP000658278"/>
    </source>
</evidence>
<dbReference type="InterPro" id="IPR003732">
    <property type="entry name" value="Daa-tRNA_deacyls_DTD"/>
</dbReference>
<comment type="subcellular location">
    <subcellularLocation>
        <location evidence="2">Cytoplasm</location>
    </subcellularLocation>
</comment>
<dbReference type="EMBL" id="JAENII010000005">
    <property type="protein sequence ID" value="MBK1827121.1"/>
    <property type="molecule type" value="Genomic_DNA"/>
</dbReference>
<dbReference type="SUPFAM" id="SSF69500">
    <property type="entry name" value="DTD-like"/>
    <property type="match status" value="1"/>
</dbReference>
<comment type="caution">
    <text evidence="3">The sequence shown here is derived from an EMBL/GenBank/DDBJ whole genome shotgun (WGS) entry which is preliminary data.</text>
</comment>
<sequence>MRAVIQRSGPAEVTSDGESLARIDGGLVILLGIEERDTHEDVDWLVGKITKMRIFGDDEGKMNDSLLDQATPQALVISQFTLHANTRKGNRPSFIRAARPEQSEPLYLAFCEAMSEVIGNAVGRGRFGADMQVSLVNDGPVTITIDSRARE</sequence>
<organism evidence="3 4">
    <name type="scientific">Haloferula rosea</name>
    <dbReference type="NCBI Taxonomy" id="490093"/>
    <lineage>
        <taxon>Bacteria</taxon>
        <taxon>Pseudomonadati</taxon>
        <taxon>Verrucomicrobiota</taxon>
        <taxon>Verrucomicrobiia</taxon>
        <taxon>Verrucomicrobiales</taxon>
        <taxon>Verrucomicrobiaceae</taxon>
        <taxon>Haloferula</taxon>
    </lineage>
</organism>
<dbReference type="GO" id="GO:0051500">
    <property type="term" value="F:D-tyrosyl-tRNA(Tyr) deacylase activity"/>
    <property type="evidence" value="ECO:0007669"/>
    <property type="project" value="TreeGrafter"/>
</dbReference>
<evidence type="ECO:0000313" key="3">
    <source>
        <dbReference type="EMBL" id="MBK1827121.1"/>
    </source>
</evidence>
<dbReference type="FunFam" id="3.50.80.10:FF:000001">
    <property type="entry name" value="D-aminoacyl-tRNA deacylase"/>
    <property type="match status" value="1"/>
</dbReference>
<dbReference type="AlphaFoldDB" id="A0A934REK1"/>
<dbReference type="Proteomes" id="UP000658278">
    <property type="component" value="Unassembled WGS sequence"/>
</dbReference>
<evidence type="ECO:0000256" key="2">
    <source>
        <dbReference type="HAMAP-Rule" id="MF_00518"/>
    </source>
</evidence>
<dbReference type="GO" id="GO:0043908">
    <property type="term" value="F:Ser(Gly)-tRNA(Ala) hydrolase activity"/>
    <property type="evidence" value="ECO:0007669"/>
    <property type="project" value="UniProtKB-UniRule"/>
</dbReference>
<dbReference type="EC" id="3.1.1.-" evidence="2"/>
<proteinExistence type="inferred from homology"/>
<dbReference type="Gene3D" id="3.50.80.10">
    <property type="entry name" value="D-tyrosyl-tRNA(Tyr) deacylase"/>
    <property type="match status" value="1"/>
</dbReference>